<dbReference type="InterPro" id="IPR028082">
    <property type="entry name" value="Peripla_BP_I"/>
</dbReference>
<reference evidence="5 6" key="1">
    <citation type="submission" date="2021-04" db="EMBL/GenBank/DDBJ databases">
        <title>Genomics, taxonomy and metabolism of representatives of sulfur bacteria of the genus Thiothrix: Thiothrix fructosivorans QT, Thiothrix unzii A1T and three new species, Thiothrix subterranea sp. nov., Thiothrix litoralis sp. nov. and 'Candidatus Thiothrix anitrata' sp. nov.</title>
        <authorList>
            <person name="Ravin N.V."/>
            <person name="Smolyakov D."/>
            <person name="Rudenko T.S."/>
            <person name="Mardanov A.V."/>
            <person name="Beletsky A.V."/>
            <person name="Markov N.D."/>
            <person name="Fomenkov A.I."/>
            <person name="Roberts R.J."/>
            <person name="Karnachuk O.V."/>
            <person name="Novikov A."/>
            <person name="Grabovich M.Y."/>
        </authorList>
    </citation>
    <scope>NUCLEOTIDE SEQUENCE [LARGE SCALE GENOMIC DNA]</scope>
    <source>
        <strain evidence="5 6">AS</strain>
    </source>
</reference>
<feature type="domain" description="Leucine-binding protein" evidence="4">
    <location>
        <begin position="34"/>
        <end position="195"/>
    </location>
</feature>
<dbReference type="PANTHER" id="PTHR47235:SF1">
    <property type="entry name" value="BLR6548 PROTEIN"/>
    <property type="match status" value="1"/>
</dbReference>
<dbReference type="RefSeq" id="WP_210221200.1">
    <property type="nucleotide sequence ID" value="NZ_CP072801.1"/>
</dbReference>
<feature type="chain" id="PRO_5046169907" evidence="3">
    <location>
        <begin position="26"/>
        <end position="422"/>
    </location>
</feature>
<protein>
    <submittedName>
        <fullName evidence="5">ABC transporter substrate-binding protein</fullName>
    </submittedName>
</protein>
<feature type="signal peptide" evidence="3">
    <location>
        <begin position="1"/>
        <end position="25"/>
    </location>
</feature>
<dbReference type="Gene3D" id="3.40.50.2300">
    <property type="match status" value="2"/>
</dbReference>
<gene>
    <name evidence="5" type="ORF">J9253_11940</name>
</gene>
<keyword evidence="6" id="KW-1185">Reference proteome</keyword>
<organism evidence="5 6">
    <name type="scientific">Thiothrix litoralis</name>
    <dbReference type="NCBI Taxonomy" id="2891210"/>
    <lineage>
        <taxon>Bacteria</taxon>
        <taxon>Pseudomonadati</taxon>
        <taxon>Pseudomonadota</taxon>
        <taxon>Gammaproteobacteria</taxon>
        <taxon>Thiotrichales</taxon>
        <taxon>Thiotrichaceae</taxon>
        <taxon>Thiothrix</taxon>
    </lineage>
</organism>
<name>A0ABX7WP35_9GAMM</name>
<dbReference type="InterPro" id="IPR028081">
    <property type="entry name" value="Leu-bd"/>
</dbReference>
<evidence type="ECO:0000256" key="2">
    <source>
        <dbReference type="ARBA" id="ARBA00022729"/>
    </source>
</evidence>
<evidence type="ECO:0000313" key="6">
    <source>
        <dbReference type="Proteomes" id="UP000672039"/>
    </source>
</evidence>
<dbReference type="Pfam" id="PF13458">
    <property type="entry name" value="Peripla_BP_6"/>
    <property type="match status" value="1"/>
</dbReference>
<dbReference type="Proteomes" id="UP000672039">
    <property type="component" value="Chromosome"/>
</dbReference>
<evidence type="ECO:0000256" key="3">
    <source>
        <dbReference type="SAM" id="SignalP"/>
    </source>
</evidence>
<evidence type="ECO:0000313" key="5">
    <source>
        <dbReference type="EMBL" id="QTR44746.1"/>
    </source>
</evidence>
<comment type="similarity">
    <text evidence="1">Belongs to the leucine-binding protein family.</text>
</comment>
<dbReference type="SUPFAM" id="SSF53822">
    <property type="entry name" value="Periplasmic binding protein-like I"/>
    <property type="match status" value="1"/>
</dbReference>
<evidence type="ECO:0000259" key="4">
    <source>
        <dbReference type="Pfam" id="PF13458"/>
    </source>
</evidence>
<keyword evidence="2 3" id="KW-0732">Signal</keyword>
<proteinExistence type="inferred from homology"/>
<evidence type="ECO:0000256" key="1">
    <source>
        <dbReference type="ARBA" id="ARBA00010062"/>
    </source>
</evidence>
<sequence>MKNKNKHYAAIAGLLSLLCAPPATQAEDGVTDTEIVIGGVMDLDGRSSGLGLGMKEGIEAALQNQRVDGRKVRFLSANDSYTPDKAVAATQQLIEQKVLLFAGNVGTPTAKVVLPILEAQKIPAVGFFTGADLLRPGKGDIINFRASYVQETKAVIDAALQHGIKPTEVCAYVQNDAFGMAGVAAIREALQASEGMEATLKTLDSVMAAEGTEPARNQLGPVGVYTRNTFIARDGYDSLKAWEQKQGTSCKLVVTVGTYEAIARFIAYATNKAEPWIFSAVSFTGAEDFRKTLNKFNLHDRVIMTQVVPLPESDLPIVQEARTALGKDYGYVSQEGYIVGKLLLHGLRQLETDKKPITRANLLATFKGQQFDLGGLNMNFSHDNQGSDFVVMTQYSADKWRSLQNSAWQSWLDQKQKTTTTN</sequence>
<dbReference type="EMBL" id="CP072801">
    <property type="protein sequence ID" value="QTR44746.1"/>
    <property type="molecule type" value="Genomic_DNA"/>
</dbReference>
<dbReference type="PANTHER" id="PTHR47235">
    <property type="entry name" value="BLR6548 PROTEIN"/>
    <property type="match status" value="1"/>
</dbReference>
<accession>A0ABX7WP35</accession>
<dbReference type="CDD" id="cd19978">
    <property type="entry name" value="PBP1_ABC_ligand_binding-like"/>
    <property type="match status" value="1"/>
</dbReference>